<dbReference type="PANTHER" id="PTHR47943:SF8">
    <property type="entry name" value="CYTOCHROME P450"/>
    <property type="match status" value="1"/>
</dbReference>
<keyword evidence="8 11" id="KW-0503">Monooxygenase</keyword>
<dbReference type="AlphaFoldDB" id="A0AA88DKA1"/>
<keyword evidence="12" id="KW-1133">Transmembrane helix</keyword>
<evidence type="ECO:0000256" key="12">
    <source>
        <dbReference type="SAM" id="Phobius"/>
    </source>
</evidence>
<protein>
    <submittedName>
        <fullName evidence="13">Uncharacterized protein</fullName>
    </submittedName>
</protein>
<keyword evidence="7 10" id="KW-0408">Iron</keyword>
<dbReference type="InterPro" id="IPR001128">
    <property type="entry name" value="Cyt_P450"/>
</dbReference>
<evidence type="ECO:0000256" key="7">
    <source>
        <dbReference type="ARBA" id="ARBA00023004"/>
    </source>
</evidence>
<comment type="subcellular location">
    <subcellularLocation>
        <location evidence="2">Membrane</location>
    </subcellularLocation>
</comment>
<keyword evidence="9 12" id="KW-0472">Membrane</keyword>
<dbReference type="GO" id="GO:0020037">
    <property type="term" value="F:heme binding"/>
    <property type="evidence" value="ECO:0007669"/>
    <property type="project" value="InterPro"/>
</dbReference>
<dbReference type="Gene3D" id="1.10.630.10">
    <property type="entry name" value="Cytochrome P450"/>
    <property type="match status" value="1"/>
</dbReference>
<keyword evidence="14" id="KW-1185">Reference proteome</keyword>
<dbReference type="Proteomes" id="UP001187192">
    <property type="component" value="Unassembled WGS sequence"/>
</dbReference>
<dbReference type="PRINTS" id="PR00463">
    <property type="entry name" value="EP450I"/>
</dbReference>
<reference evidence="13" key="1">
    <citation type="submission" date="2023-07" db="EMBL/GenBank/DDBJ databases">
        <title>draft genome sequence of fig (Ficus carica).</title>
        <authorList>
            <person name="Takahashi T."/>
            <person name="Nishimura K."/>
        </authorList>
    </citation>
    <scope>NUCLEOTIDE SEQUENCE</scope>
</reference>
<keyword evidence="5 10" id="KW-0479">Metal-binding</keyword>
<evidence type="ECO:0000256" key="5">
    <source>
        <dbReference type="ARBA" id="ARBA00022723"/>
    </source>
</evidence>
<dbReference type="PROSITE" id="PS00086">
    <property type="entry name" value="CYTOCHROME_P450"/>
    <property type="match status" value="1"/>
</dbReference>
<dbReference type="InterPro" id="IPR036396">
    <property type="entry name" value="Cyt_P450_sf"/>
</dbReference>
<dbReference type="GO" id="GO:0005506">
    <property type="term" value="F:iron ion binding"/>
    <property type="evidence" value="ECO:0007669"/>
    <property type="project" value="InterPro"/>
</dbReference>
<evidence type="ECO:0000313" key="14">
    <source>
        <dbReference type="Proteomes" id="UP001187192"/>
    </source>
</evidence>
<dbReference type="Pfam" id="PF00067">
    <property type="entry name" value="p450"/>
    <property type="match status" value="1"/>
</dbReference>
<evidence type="ECO:0000256" key="1">
    <source>
        <dbReference type="ARBA" id="ARBA00001971"/>
    </source>
</evidence>
<keyword evidence="12" id="KW-0812">Transmembrane</keyword>
<dbReference type="SUPFAM" id="SSF48264">
    <property type="entry name" value="Cytochrome P450"/>
    <property type="match status" value="1"/>
</dbReference>
<evidence type="ECO:0000256" key="4">
    <source>
        <dbReference type="ARBA" id="ARBA00022617"/>
    </source>
</evidence>
<proteinExistence type="inferred from homology"/>
<name>A0AA88DKA1_FICCA</name>
<feature type="transmembrane region" description="Helical" evidence="12">
    <location>
        <begin position="6"/>
        <end position="26"/>
    </location>
</feature>
<dbReference type="InterPro" id="IPR002401">
    <property type="entry name" value="Cyt_P450_E_grp-I"/>
</dbReference>
<evidence type="ECO:0000256" key="3">
    <source>
        <dbReference type="ARBA" id="ARBA00010617"/>
    </source>
</evidence>
<feature type="binding site" description="axial binding residue" evidence="10">
    <location>
        <position position="451"/>
    </location>
    <ligand>
        <name>heme</name>
        <dbReference type="ChEBI" id="CHEBI:30413"/>
    </ligand>
    <ligandPart>
        <name>Fe</name>
        <dbReference type="ChEBI" id="CHEBI:18248"/>
    </ligandPart>
</feature>
<dbReference type="CDD" id="cd20655">
    <property type="entry name" value="CYP93"/>
    <property type="match status" value="1"/>
</dbReference>
<comment type="cofactor">
    <cofactor evidence="1 10">
        <name>heme</name>
        <dbReference type="ChEBI" id="CHEBI:30413"/>
    </cofactor>
</comment>
<dbReference type="EMBL" id="BTGU01000053">
    <property type="protein sequence ID" value="GMN54834.1"/>
    <property type="molecule type" value="Genomic_DNA"/>
</dbReference>
<dbReference type="GO" id="GO:0016020">
    <property type="term" value="C:membrane"/>
    <property type="evidence" value="ECO:0007669"/>
    <property type="project" value="UniProtKB-SubCell"/>
</dbReference>
<gene>
    <name evidence="13" type="ORF">TIFTF001_023950</name>
</gene>
<dbReference type="InterPro" id="IPR017972">
    <property type="entry name" value="Cyt_P450_CS"/>
</dbReference>
<dbReference type="FunFam" id="1.10.630.10:FF:000019">
    <property type="entry name" value="Cytochrome P450 family protein"/>
    <property type="match status" value="1"/>
</dbReference>
<dbReference type="PRINTS" id="PR00385">
    <property type="entry name" value="P450"/>
</dbReference>
<evidence type="ECO:0000256" key="11">
    <source>
        <dbReference type="RuleBase" id="RU000461"/>
    </source>
</evidence>
<evidence type="ECO:0000256" key="2">
    <source>
        <dbReference type="ARBA" id="ARBA00004370"/>
    </source>
</evidence>
<evidence type="ECO:0000256" key="10">
    <source>
        <dbReference type="PIRSR" id="PIRSR602401-1"/>
    </source>
</evidence>
<sequence length="513" mass="58431">MADLQGYIILSLVICLVSTILVRALLAKARTKARLPPSPPALPIIGHLHLVGPIPHQGFQKLSNQYGPLVHLSLGYVPCVVVSSPEMAKEFLKTNESSFLDRPQFFAIKNLSYPSADFTFALYGPYWKFMKKICMSQLLGGQTLDQFLPVRREELKRFMKLIMRKADQKEAMELEVELAKITSNVISRMTMNQKCSEDDNEAGEIRKLVKETTEIAGRFNLSEHIWFFKNLDLQGFEKRCKEIHDKFDAMMEMIIKKHEEARKEDKGRGEKAEDLLDILLDISEDKNSEIRLKKDHIKAFIMDMFVAGTDTTAKTIEWALAELINHPNIINKAREEIDNVVGKTKLVEESDIANLPYIQAIVKETLRLHPTGPMIFRESSKICTINGYEIPERTRLFVNTWAIGRDPKHWDDPLEFKPERFLSEDGSGRSPLDVRGQYFQLLPFGSGKRLCPGTSLAMQVIQTSLASMIQCFEWKIEERNGSNLDMEEAPGMTLQRAHPLVCVPVARLCPLPL</sequence>
<organism evidence="13 14">
    <name type="scientific">Ficus carica</name>
    <name type="common">Common fig</name>
    <dbReference type="NCBI Taxonomy" id="3494"/>
    <lineage>
        <taxon>Eukaryota</taxon>
        <taxon>Viridiplantae</taxon>
        <taxon>Streptophyta</taxon>
        <taxon>Embryophyta</taxon>
        <taxon>Tracheophyta</taxon>
        <taxon>Spermatophyta</taxon>
        <taxon>Magnoliopsida</taxon>
        <taxon>eudicotyledons</taxon>
        <taxon>Gunneridae</taxon>
        <taxon>Pentapetalae</taxon>
        <taxon>rosids</taxon>
        <taxon>fabids</taxon>
        <taxon>Rosales</taxon>
        <taxon>Moraceae</taxon>
        <taxon>Ficeae</taxon>
        <taxon>Ficus</taxon>
    </lineage>
</organism>
<accession>A0AA88DKA1</accession>
<evidence type="ECO:0000313" key="13">
    <source>
        <dbReference type="EMBL" id="GMN54834.1"/>
    </source>
</evidence>
<evidence type="ECO:0000256" key="9">
    <source>
        <dbReference type="ARBA" id="ARBA00023136"/>
    </source>
</evidence>
<keyword evidence="6 11" id="KW-0560">Oxidoreductase</keyword>
<comment type="similarity">
    <text evidence="3 11">Belongs to the cytochrome P450 family.</text>
</comment>
<dbReference type="GO" id="GO:0016705">
    <property type="term" value="F:oxidoreductase activity, acting on paired donors, with incorporation or reduction of molecular oxygen"/>
    <property type="evidence" value="ECO:0007669"/>
    <property type="project" value="InterPro"/>
</dbReference>
<comment type="caution">
    <text evidence="13">The sequence shown here is derived from an EMBL/GenBank/DDBJ whole genome shotgun (WGS) entry which is preliminary data.</text>
</comment>
<dbReference type="PANTHER" id="PTHR47943">
    <property type="entry name" value="CYTOCHROME P450 93A3-LIKE"/>
    <property type="match status" value="1"/>
</dbReference>
<keyword evidence="4 10" id="KW-0349">Heme</keyword>
<dbReference type="GO" id="GO:0004497">
    <property type="term" value="F:monooxygenase activity"/>
    <property type="evidence" value="ECO:0007669"/>
    <property type="project" value="UniProtKB-KW"/>
</dbReference>
<evidence type="ECO:0000256" key="8">
    <source>
        <dbReference type="ARBA" id="ARBA00023033"/>
    </source>
</evidence>
<evidence type="ECO:0000256" key="6">
    <source>
        <dbReference type="ARBA" id="ARBA00023002"/>
    </source>
</evidence>